<evidence type="ECO:0000313" key="15">
    <source>
        <dbReference type="Proteomes" id="UP000632154"/>
    </source>
</evidence>
<evidence type="ECO:0000256" key="2">
    <source>
        <dbReference type="ARBA" id="ARBA00004370"/>
    </source>
</evidence>
<evidence type="ECO:0000259" key="13">
    <source>
        <dbReference type="PROSITE" id="PS50885"/>
    </source>
</evidence>
<evidence type="ECO:0000259" key="12">
    <source>
        <dbReference type="PROSITE" id="PS50109"/>
    </source>
</evidence>
<keyword evidence="8 11" id="KW-1133">Transmembrane helix</keyword>
<sequence>MLDGFRQRWRGATLRHRLTTFYTTLLVVLLLLTALTVQTMMRHDLERSLENDLADTQTQFTELVPSLQLALGPTDSDGLAEARSKFPSSVIQVDPLVARSQTGDLQSEWSAAQDEQSRLALLDFLHRQSEAFRLRPVGIDPAAPLQLSDHELTQLLESPSGQILINRSVKPQFADPEPMRILVSLTPLKFQQADGSSEEMLAVTFIGRSLSSLNRTVTRLQLIMGGLLLLGSFLAAIGAYVLAGWALRPLNTVRHAVEGIDSQNLQARVPVPDSDDEVEALAVAFNRMLSRLEDSFETQRRFSSDASHELRTPVTAIGGHATYLLRRTELNAQQRESIQIIQRESARMTDLIGSLLQLARSDGGVLQLKSQLLFSQMLLQEIARELRPLAESEGAVLVPAGQDIPFEADPDRLRQVLNNLISNALKAGATRIELGSTQPKPGRVRLSVSDNGPGIAADQLEKLFDRFYRLEDSRSRDRGGAGLGLSIARTIVDAHGGHIWLESQLGQGTQAYVDLPVGNLPALDDDDIP</sequence>
<dbReference type="RefSeq" id="WP_189642757.1">
    <property type="nucleotide sequence ID" value="NZ_BNAL01000011.1"/>
</dbReference>
<feature type="transmembrane region" description="Helical" evidence="11">
    <location>
        <begin position="20"/>
        <end position="37"/>
    </location>
</feature>
<comment type="catalytic activity">
    <reaction evidence="1">
        <text>ATP + protein L-histidine = ADP + protein N-phospho-L-histidine.</text>
        <dbReference type="EC" id="2.7.13.3"/>
    </reaction>
</comment>
<evidence type="ECO:0000256" key="4">
    <source>
        <dbReference type="ARBA" id="ARBA00022553"/>
    </source>
</evidence>
<dbReference type="PROSITE" id="PS50885">
    <property type="entry name" value="HAMP"/>
    <property type="match status" value="1"/>
</dbReference>
<evidence type="ECO:0000256" key="6">
    <source>
        <dbReference type="ARBA" id="ARBA00022692"/>
    </source>
</evidence>
<feature type="transmembrane region" description="Helical" evidence="11">
    <location>
        <begin position="222"/>
        <end position="247"/>
    </location>
</feature>
<comment type="subcellular location">
    <subcellularLocation>
        <location evidence="2">Membrane</location>
    </subcellularLocation>
</comment>
<evidence type="ECO:0000256" key="8">
    <source>
        <dbReference type="ARBA" id="ARBA00022989"/>
    </source>
</evidence>
<evidence type="ECO:0000256" key="1">
    <source>
        <dbReference type="ARBA" id="ARBA00000085"/>
    </source>
</evidence>
<dbReference type="CDD" id="cd06225">
    <property type="entry name" value="HAMP"/>
    <property type="match status" value="1"/>
</dbReference>
<organism evidence="14 15">
    <name type="scientific">Deinococcus piscis</name>
    <dbReference type="NCBI Taxonomy" id="394230"/>
    <lineage>
        <taxon>Bacteria</taxon>
        <taxon>Thermotogati</taxon>
        <taxon>Deinococcota</taxon>
        <taxon>Deinococci</taxon>
        <taxon>Deinococcales</taxon>
        <taxon>Deinococcaceae</taxon>
        <taxon>Deinococcus</taxon>
    </lineage>
</organism>
<dbReference type="PANTHER" id="PTHR45436:SF5">
    <property type="entry name" value="SENSOR HISTIDINE KINASE TRCS"/>
    <property type="match status" value="1"/>
</dbReference>
<dbReference type="SUPFAM" id="SSF158472">
    <property type="entry name" value="HAMP domain-like"/>
    <property type="match status" value="1"/>
</dbReference>
<dbReference type="Pfam" id="PF00512">
    <property type="entry name" value="HisKA"/>
    <property type="match status" value="1"/>
</dbReference>
<comment type="caution">
    <text evidence="14">The sequence shown here is derived from an EMBL/GenBank/DDBJ whole genome shotgun (WGS) entry which is preliminary data.</text>
</comment>
<dbReference type="InterPro" id="IPR005467">
    <property type="entry name" value="His_kinase_dom"/>
</dbReference>
<dbReference type="SMART" id="SM00387">
    <property type="entry name" value="HATPase_c"/>
    <property type="match status" value="1"/>
</dbReference>
<dbReference type="Pfam" id="PF02518">
    <property type="entry name" value="HATPase_c"/>
    <property type="match status" value="1"/>
</dbReference>
<dbReference type="Proteomes" id="UP000632154">
    <property type="component" value="Unassembled WGS sequence"/>
</dbReference>
<feature type="domain" description="Histidine kinase" evidence="12">
    <location>
        <begin position="305"/>
        <end position="519"/>
    </location>
</feature>
<gene>
    <name evidence="14" type="ORF">GCM10017783_11910</name>
</gene>
<dbReference type="Gene3D" id="3.30.565.10">
    <property type="entry name" value="Histidine kinase-like ATPase, C-terminal domain"/>
    <property type="match status" value="1"/>
</dbReference>
<evidence type="ECO:0000313" key="14">
    <source>
        <dbReference type="EMBL" id="GHG01288.1"/>
    </source>
</evidence>
<dbReference type="Gene3D" id="1.10.287.130">
    <property type="match status" value="1"/>
</dbReference>
<dbReference type="CDD" id="cd00075">
    <property type="entry name" value="HATPase"/>
    <property type="match status" value="1"/>
</dbReference>
<keyword evidence="7 14" id="KW-0418">Kinase</keyword>
<feature type="domain" description="HAMP" evidence="13">
    <location>
        <begin position="244"/>
        <end position="297"/>
    </location>
</feature>
<dbReference type="PRINTS" id="PR00344">
    <property type="entry name" value="BCTRLSENSOR"/>
</dbReference>
<dbReference type="SUPFAM" id="SSF55874">
    <property type="entry name" value="ATPase domain of HSP90 chaperone/DNA topoisomerase II/histidine kinase"/>
    <property type="match status" value="1"/>
</dbReference>
<dbReference type="CDD" id="cd00082">
    <property type="entry name" value="HisKA"/>
    <property type="match status" value="1"/>
</dbReference>
<evidence type="ECO:0000256" key="7">
    <source>
        <dbReference type="ARBA" id="ARBA00022777"/>
    </source>
</evidence>
<proteinExistence type="predicted"/>
<dbReference type="SUPFAM" id="SSF47384">
    <property type="entry name" value="Homodimeric domain of signal transducing histidine kinase"/>
    <property type="match status" value="1"/>
</dbReference>
<evidence type="ECO:0000256" key="3">
    <source>
        <dbReference type="ARBA" id="ARBA00012438"/>
    </source>
</evidence>
<dbReference type="InterPro" id="IPR003660">
    <property type="entry name" value="HAMP_dom"/>
</dbReference>
<dbReference type="PROSITE" id="PS50109">
    <property type="entry name" value="HIS_KIN"/>
    <property type="match status" value="1"/>
</dbReference>
<dbReference type="EMBL" id="BNAL01000011">
    <property type="protein sequence ID" value="GHG01288.1"/>
    <property type="molecule type" value="Genomic_DNA"/>
</dbReference>
<dbReference type="InterPro" id="IPR004358">
    <property type="entry name" value="Sig_transdc_His_kin-like_C"/>
</dbReference>
<keyword evidence="4" id="KW-0597">Phosphoprotein</keyword>
<dbReference type="Pfam" id="PF00672">
    <property type="entry name" value="HAMP"/>
    <property type="match status" value="1"/>
</dbReference>
<dbReference type="InterPro" id="IPR050428">
    <property type="entry name" value="TCS_sensor_his_kinase"/>
</dbReference>
<evidence type="ECO:0000256" key="5">
    <source>
        <dbReference type="ARBA" id="ARBA00022679"/>
    </source>
</evidence>
<keyword evidence="6 11" id="KW-0812">Transmembrane</keyword>
<evidence type="ECO:0000256" key="11">
    <source>
        <dbReference type="SAM" id="Phobius"/>
    </source>
</evidence>
<name>A0ABQ3K3B3_9DEIO</name>
<dbReference type="Gene3D" id="6.10.340.10">
    <property type="match status" value="1"/>
</dbReference>
<keyword evidence="10 11" id="KW-0472">Membrane</keyword>
<keyword evidence="9" id="KW-0902">Two-component regulatory system</keyword>
<evidence type="ECO:0000256" key="10">
    <source>
        <dbReference type="ARBA" id="ARBA00023136"/>
    </source>
</evidence>
<dbReference type="InterPro" id="IPR036890">
    <property type="entry name" value="HATPase_C_sf"/>
</dbReference>
<reference evidence="15" key="1">
    <citation type="journal article" date="2019" name="Int. J. Syst. Evol. Microbiol.">
        <title>The Global Catalogue of Microorganisms (GCM) 10K type strain sequencing project: providing services to taxonomists for standard genome sequencing and annotation.</title>
        <authorList>
            <consortium name="The Broad Institute Genomics Platform"/>
            <consortium name="The Broad Institute Genome Sequencing Center for Infectious Disease"/>
            <person name="Wu L."/>
            <person name="Ma J."/>
        </authorList>
    </citation>
    <scope>NUCLEOTIDE SEQUENCE [LARGE SCALE GENOMIC DNA]</scope>
    <source>
        <strain evidence="15">CGMCC 1.18439</strain>
    </source>
</reference>
<protein>
    <recommendedName>
        <fullName evidence="3">histidine kinase</fullName>
        <ecNumber evidence="3">2.7.13.3</ecNumber>
    </recommendedName>
</protein>
<dbReference type="InterPro" id="IPR003661">
    <property type="entry name" value="HisK_dim/P_dom"/>
</dbReference>
<accession>A0ABQ3K3B3</accession>
<dbReference type="InterPro" id="IPR036097">
    <property type="entry name" value="HisK_dim/P_sf"/>
</dbReference>
<dbReference type="PANTHER" id="PTHR45436">
    <property type="entry name" value="SENSOR HISTIDINE KINASE YKOH"/>
    <property type="match status" value="1"/>
</dbReference>
<keyword evidence="5" id="KW-0808">Transferase</keyword>
<keyword evidence="15" id="KW-1185">Reference proteome</keyword>
<dbReference type="EC" id="2.7.13.3" evidence="3"/>
<dbReference type="GO" id="GO:0016301">
    <property type="term" value="F:kinase activity"/>
    <property type="evidence" value="ECO:0007669"/>
    <property type="project" value="UniProtKB-KW"/>
</dbReference>
<dbReference type="SMART" id="SM00304">
    <property type="entry name" value="HAMP"/>
    <property type="match status" value="1"/>
</dbReference>
<dbReference type="SMART" id="SM00388">
    <property type="entry name" value="HisKA"/>
    <property type="match status" value="1"/>
</dbReference>
<evidence type="ECO:0000256" key="9">
    <source>
        <dbReference type="ARBA" id="ARBA00023012"/>
    </source>
</evidence>
<dbReference type="InterPro" id="IPR003594">
    <property type="entry name" value="HATPase_dom"/>
</dbReference>